<feature type="region of interest" description="Disordered" evidence="1">
    <location>
        <begin position="26"/>
        <end position="61"/>
    </location>
</feature>
<protein>
    <submittedName>
        <fullName evidence="2">Uncharacterized protein</fullName>
    </submittedName>
</protein>
<accession>A0AAV2E9M8</accession>
<gene>
    <name evidence="2" type="ORF">LTRI10_LOCUS23544</name>
</gene>
<evidence type="ECO:0000313" key="2">
    <source>
        <dbReference type="EMBL" id="CAL1382205.1"/>
    </source>
</evidence>
<dbReference type="Proteomes" id="UP001497516">
    <property type="component" value="Chromosome 4"/>
</dbReference>
<name>A0AAV2E9M8_9ROSI</name>
<keyword evidence="3" id="KW-1185">Reference proteome</keyword>
<dbReference type="EMBL" id="OZ034817">
    <property type="protein sequence ID" value="CAL1382205.1"/>
    <property type="molecule type" value="Genomic_DNA"/>
</dbReference>
<dbReference type="AlphaFoldDB" id="A0AAV2E9M8"/>
<reference evidence="2 3" key="1">
    <citation type="submission" date="2024-04" db="EMBL/GenBank/DDBJ databases">
        <authorList>
            <person name="Fracassetti M."/>
        </authorList>
    </citation>
    <scope>NUCLEOTIDE SEQUENCE [LARGE SCALE GENOMIC DNA]</scope>
</reference>
<evidence type="ECO:0000313" key="3">
    <source>
        <dbReference type="Proteomes" id="UP001497516"/>
    </source>
</evidence>
<proteinExistence type="predicted"/>
<evidence type="ECO:0000256" key="1">
    <source>
        <dbReference type="SAM" id="MobiDB-lite"/>
    </source>
</evidence>
<sequence>MLVAIATTHPPHRAPSFVTKRWTTHRRPHHPPAAIGGSSLTTETLPPPPTIPTAGKRPEGEAAKRVSAAASGDTAAARMITAGTNVNLVMAPVATVTTVANRRLQRLVRATRLSIRCWMSHQLSLITTTKVAAAKRAAGARAATIFVAVNMDIVEVGLNIVGPDVRVVTDAAMAAEAEALLQAAGGTLLRLDATLLRLGTTLRLSTTALLRVLVLHRPVLVS</sequence>
<organism evidence="2 3">
    <name type="scientific">Linum trigynum</name>
    <dbReference type="NCBI Taxonomy" id="586398"/>
    <lineage>
        <taxon>Eukaryota</taxon>
        <taxon>Viridiplantae</taxon>
        <taxon>Streptophyta</taxon>
        <taxon>Embryophyta</taxon>
        <taxon>Tracheophyta</taxon>
        <taxon>Spermatophyta</taxon>
        <taxon>Magnoliopsida</taxon>
        <taxon>eudicotyledons</taxon>
        <taxon>Gunneridae</taxon>
        <taxon>Pentapetalae</taxon>
        <taxon>rosids</taxon>
        <taxon>fabids</taxon>
        <taxon>Malpighiales</taxon>
        <taxon>Linaceae</taxon>
        <taxon>Linum</taxon>
    </lineage>
</organism>